<evidence type="ECO:0000256" key="2">
    <source>
        <dbReference type="ARBA" id="ARBA00012438"/>
    </source>
</evidence>
<accession>A0AA97AJM1</accession>
<dbReference type="InterPro" id="IPR003661">
    <property type="entry name" value="HisK_dim/P_dom"/>
</dbReference>
<dbReference type="SUPFAM" id="SSF55874">
    <property type="entry name" value="ATPase domain of HSP90 chaperone/DNA topoisomerase II/histidine kinase"/>
    <property type="match status" value="1"/>
</dbReference>
<evidence type="ECO:0000313" key="11">
    <source>
        <dbReference type="EMBL" id="WNZ25066.1"/>
    </source>
</evidence>
<keyword evidence="5 11" id="KW-0418">Kinase</keyword>
<keyword evidence="8" id="KW-0175">Coiled coil</keyword>
<comment type="catalytic activity">
    <reaction evidence="1">
        <text>ATP + protein L-histidine = ADP + protein N-phospho-L-histidine.</text>
        <dbReference type="EC" id="2.7.13.3"/>
    </reaction>
</comment>
<dbReference type="Gene3D" id="3.30.565.10">
    <property type="entry name" value="Histidine kinase-like ATPase, C-terminal domain"/>
    <property type="match status" value="1"/>
</dbReference>
<dbReference type="EC" id="2.7.13.3" evidence="2"/>
<dbReference type="PANTHER" id="PTHR43547">
    <property type="entry name" value="TWO-COMPONENT HISTIDINE KINASE"/>
    <property type="match status" value="1"/>
</dbReference>
<dbReference type="InterPro" id="IPR036097">
    <property type="entry name" value="HisK_dim/P_sf"/>
</dbReference>
<keyword evidence="3 7" id="KW-0597">Phosphoprotein</keyword>
<dbReference type="FunFam" id="3.30.565.10:FF:000006">
    <property type="entry name" value="Sensor histidine kinase WalK"/>
    <property type="match status" value="1"/>
</dbReference>
<dbReference type="InterPro" id="IPR005467">
    <property type="entry name" value="His_kinase_dom"/>
</dbReference>
<dbReference type="Gene3D" id="3.40.50.2300">
    <property type="match status" value="1"/>
</dbReference>
<dbReference type="SMART" id="SM00448">
    <property type="entry name" value="REC"/>
    <property type="match status" value="1"/>
</dbReference>
<feature type="modified residue" description="4-aspartylphosphate" evidence="7">
    <location>
        <position position="61"/>
    </location>
</feature>
<gene>
    <name evidence="11" type="ORF">HJG54_20910</name>
</gene>
<organism evidence="11">
    <name type="scientific">Leptolyngbya sp. NK1-12</name>
    <dbReference type="NCBI Taxonomy" id="2547451"/>
    <lineage>
        <taxon>Bacteria</taxon>
        <taxon>Bacillati</taxon>
        <taxon>Cyanobacteriota</taxon>
        <taxon>Cyanophyceae</taxon>
        <taxon>Leptolyngbyales</taxon>
        <taxon>Leptolyngbyaceae</taxon>
        <taxon>Leptolyngbya group</taxon>
        <taxon>Leptolyngbya</taxon>
    </lineage>
</organism>
<proteinExistence type="predicted"/>
<evidence type="ECO:0000256" key="3">
    <source>
        <dbReference type="ARBA" id="ARBA00022553"/>
    </source>
</evidence>
<dbReference type="CDD" id="cd19920">
    <property type="entry name" value="REC_PA4781-like"/>
    <property type="match status" value="1"/>
</dbReference>
<dbReference type="CDD" id="cd00075">
    <property type="entry name" value="HATPase"/>
    <property type="match status" value="1"/>
</dbReference>
<dbReference type="GO" id="GO:0000155">
    <property type="term" value="F:phosphorelay sensor kinase activity"/>
    <property type="evidence" value="ECO:0007669"/>
    <property type="project" value="InterPro"/>
</dbReference>
<dbReference type="InterPro" id="IPR036890">
    <property type="entry name" value="HATPase_C_sf"/>
</dbReference>
<evidence type="ECO:0000259" key="10">
    <source>
        <dbReference type="PROSITE" id="PS50110"/>
    </source>
</evidence>
<dbReference type="SUPFAM" id="SSF47384">
    <property type="entry name" value="Homodimeric domain of signal transducing histidine kinase"/>
    <property type="match status" value="1"/>
</dbReference>
<evidence type="ECO:0000259" key="9">
    <source>
        <dbReference type="PROSITE" id="PS50109"/>
    </source>
</evidence>
<dbReference type="Pfam" id="PF00072">
    <property type="entry name" value="Response_reg"/>
    <property type="match status" value="1"/>
</dbReference>
<feature type="domain" description="Histidine kinase" evidence="9">
    <location>
        <begin position="210"/>
        <end position="427"/>
    </location>
</feature>
<feature type="coiled-coil region" evidence="8">
    <location>
        <begin position="127"/>
        <end position="196"/>
    </location>
</feature>
<dbReference type="PRINTS" id="PR00344">
    <property type="entry name" value="BCTRLSENSOR"/>
</dbReference>
<name>A0AA97AJM1_9CYAN</name>
<dbReference type="RefSeq" id="WP_316431160.1">
    <property type="nucleotide sequence ID" value="NZ_CP053586.1"/>
</dbReference>
<keyword evidence="6" id="KW-0902">Two-component regulatory system</keyword>
<evidence type="ECO:0000256" key="5">
    <source>
        <dbReference type="ARBA" id="ARBA00022777"/>
    </source>
</evidence>
<dbReference type="InterPro" id="IPR011006">
    <property type="entry name" value="CheY-like_superfamily"/>
</dbReference>
<dbReference type="InterPro" id="IPR001789">
    <property type="entry name" value="Sig_transdc_resp-reg_receiver"/>
</dbReference>
<dbReference type="SUPFAM" id="SSF52172">
    <property type="entry name" value="CheY-like"/>
    <property type="match status" value="1"/>
</dbReference>
<dbReference type="InterPro" id="IPR003594">
    <property type="entry name" value="HATPase_dom"/>
</dbReference>
<feature type="domain" description="Response regulatory" evidence="10">
    <location>
        <begin position="12"/>
        <end position="128"/>
    </location>
</feature>
<dbReference type="Gene3D" id="1.10.287.130">
    <property type="match status" value="1"/>
</dbReference>
<evidence type="ECO:0000256" key="7">
    <source>
        <dbReference type="PROSITE-ProRule" id="PRU00169"/>
    </source>
</evidence>
<dbReference type="PROSITE" id="PS50110">
    <property type="entry name" value="RESPONSE_REGULATORY"/>
    <property type="match status" value="1"/>
</dbReference>
<evidence type="ECO:0000256" key="6">
    <source>
        <dbReference type="ARBA" id="ARBA00023012"/>
    </source>
</evidence>
<dbReference type="Pfam" id="PF00512">
    <property type="entry name" value="HisKA"/>
    <property type="match status" value="1"/>
</dbReference>
<dbReference type="InterPro" id="IPR004358">
    <property type="entry name" value="Sig_transdc_His_kin-like_C"/>
</dbReference>
<evidence type="ECO:0000256" key="8">
    <source>
        <dbReference type="SAM" id="Coils"/>
    </source>
</evidence>
<sequence>MNYPDVAPSAGTILIIDDIPNNLRLLSDLLTKAGYTVRKVTNGEIGIESALLEPPDLILLDIKMPGIDGYEVCDRLKDSERTRQIPVIFLSALDDEAEKVMAFHAGGVDYIPKPFQVVEVLARIETHLKLSRLQQQLQQQNAQLQLEIEQRNSAETALAILNQGLEARIQQRTAELQAENKQLLRLQTELQTALAQEQLRSELKSRWITALTEKFRTPLTVIPSVVELLKQAPDCSDDWSRHLHSLTDHTQAMKQTLQDMLLLLDADAGQLAFTPLALDLTQFCQQLAEQWLLPSQPEYKLVFVQFGQPPETILLDPTLLRPMCSHLLANAVRYSPTGGTILFELVYEANQVLIRIQDEGIGIPPDEQEKVFQRFYRARNSGMVAETAVGLGLAVVKQAVEQHGGRISVRSGIDRGSTFTVALPLSPPTQPD</sequence>
<dbReference type="EMBL" id="CP053586">
    <property type="protein sequence ID" value="WNZ25066.1"/>
    <property type="molecule type" value="Genomic_DNA"/>
</dbReference>
<dbReference type="CDD" id="cd00082">
    <property type="entry name" value="HisKA"/>
    <property type="match status" value="1"/>
</dbReference>
<keyword evidence="4" id="KW-0808">Transferase</keyword>
<evidence type="ECO:0000256" key="1">
    <source>
        <dbReference type="ARBA" id="ARBA00000085"/>
    </source>
</evidence>
<reference evidence="11" key="1">
    <citation type="submission" date="2020-05" db="EMBL/GenBank/DDBJ databases">
        <authorList>
            <person name="Zhu T."/>
            <person name="Keshari N."/>
            <person name="Lu X."/>
        </authorList>
    </citation>
    <scope>NUCLEOTIDE SEQUENCE</scope>
    <source>
        <strain evidence="11">NK1-12</strain>
    </source>
</reference>
<dbReference type="PROSITE" id="PS50109">
    <property type="entry name" value="HIS_KIN"/>
    <property type="match status" value="1"/>
</dbReference>
<evidence type="ECO:0000256" key="4">
    <source>
        <dbReference type="ARBA" id="ARBA00022679"/>
    </source>
</evidence>
<dbReference type="PANTHER" id="PTHR43547:SF2">
    <property type="entry name" value="HYBRID SIGNAL TRANSDUCTION HISTIDINE KINASE C"/>
    <property type="match status" value="1"/>
</dbReference>
<dbReference type="SMART" id="SM00388">
    <property type="entry name" value="HisKA"/>
    <property type="match status" value="1"/>
</dbReference>
<dbReference type="SMART" id="SM00387">
    <property type="entry name" value="HATPase_c"/>
    <property type="match status" value="1"/>
</dbReference>
<dbReference type="AlphaFoldDB" id="A0AA97AJM1"/>
<protein>
    <recommendedName>
        <fullName evidence="2">histidine kinase</fullName>
        <ecNumber evidence="2">2.7.13.3</ecNumber>
    </recommendedName>
</protein>
<dbReference type="Pfam" id="PF02518">
    <property type="entry name" value="HATPase_c"/>
    <property type="match status" value="1"/>
</dbReference>